<gene>
    <name evidence="2" type="ORF">EVAR_54783_1</name>
</gene>
<evidence type="ECO:0000313" key="3">
    <source>
        <dbReference type="Proteomes" id="UP000299102"/>
    </source>
</evidence>
<dbReference type="AlphaFoldDB" id="A0A4C1YF46"/>
<proteinExistence type="predicted"/>
<reference evidence="2 3" key="1">
    <citation type="journal article" date="2019" name="Commun. Biol.">
        <title>The bagworm genome reveals a unique fibroin gene that provides high tensile strength.</title>
        <authorList>
            <person name="Kono N."/>
            <person name="Nakamura H."/>
            <person name="Ohtoshi R."/>
            <person name="Tomita M."/>
            <person name="Numata K."/>
            <person name="Arakawa K."/>
        </authorList>
    </citation>
    <scope>NUCLEOTIDE SEQUENCE [LARGE SCALE GENOMIC DNA]</scope>
</reference>
<sequence>MSTSISPHLERSVALSQTPKINAPLDQKSAAAEPDHLSRTESGIDLALSAAGPELRRKVIGTGGDVSIGNSLSENWVLNQQRCEPLFMNTFLSISLVRDGVPYKLIDERKTAGAARGRPIIVEWESAFGGPLSFVRPFPVRPTASPYAQLVMRHVRKLPARRALFENIGRFCRRFAFYERFILNLAVGGAVTARAPIENVSGRRCARTRPVFAGIPIDGACCAHVVSSCMPSGFGVYLAGAEPRAPDWMTVLVLNCARAALARRQNFHRDETRVGMSKKEE</sequence>
<evidence type="ECO:0000256" key="1">
    <source>
        <dbReference type="SAM" id="MobiDB-lite"/>
    </source>
</evidence>
<name>A0A4C1YF46_EUMVA</name>
<accession>A0A4C1YF46</accession>
<organism evidence="2 3">
    <name type="scientific">Eumeta variegata</name>
    <name type="common">Bagworm moth</name>
    <name type="synonym">Eumeta japonica</name>
    <dbReference type="NCBI Taxonomy" id="151549"/>
    <lineage>
        <taxon>Eukaryota</taxon>
        <taxon>Metazoa</taxon>
        <taxon>Ecdysozoa</taxon>
        <taxon>Arthropoda</taxon>
        <taxon>Hexapoda</taxon>
        <taxon>Insecta</taxon>
        <taxon>Pterygota</taxon>
        <taxon>Neoptera</taxon>
        <taxon>Endopterygota</taxon>
        <taxon>Lepidoptera</taxon>
        <taxon>Glossata</taxon>
        <taxon>Ditrysia</taxon>
        <taxon>Tineoidea</taxon>
        <taxon>Psychidae</taxon>
        <taxon>Oiketicinae</taxon>
        <taxon>Eumeta</taxon>
    </lineage>
</organism>
<keyword evidence="3" id="KW-1185">Reference proteome</keyword>
<protein>
    <submittedName>
        <fullName evidence="2">Uncharacterized protein</fullName>
    </submittedName>
</protein>
<evidence type="ECO:0000313" key="2">
    <source>
        <dbReference type="EMBL" id="GBP73289.1"/>
    </source>
</evidence>
<comment type="caution">
    <text evidence="2">The sequence shown here is derived from an EMBL/GenBank/DDBJ whole genome shotgun (WGS) entry which is preliminary data.</text>
</comment>
<feature type="region of interest" description="Disordered" evidence="1">
    <location>
        <begin position="1"/>
        <end position="36"/>
    </location>
</feature>
<dbReference type="EMBL" id="BGZK01001168">
    <property type="protein sequence ID" value="GBP73289.1"/>
    <property type="molecule type" value="Genomic_DNA"/>
</dbReference>
<dbReference type="Proteomes" id="UP000299102">
    <property type="component" value="Unassembled WGS sequence"/>
</dbReference>